<dbReference type="AlphaFoldDB" id="A0A7R9DL47"/>
<gene>
    <name evidence="2" type="ORF">TPSB3V08_LOCUS11180</name>
</gene>
<accession>A0A7R9DL47</accession>
<reference evidence="2" key="1">
    <citation type="submission" date="2020-11" db="EMBL/GenBank/DDBJ databases">
        <authorList>
            <person name="Tran Van P."/>
        </authorList>
    </citation>
    <scope>NUCLEOTIDE SEQUENCE</scope>
</reference>
<feature type="compositionally biased region" description="Basic and acidic residues" evidence="1">
    <location>
        <begin position="137"/>
        <end position="148"/>
    </location>
</feature>
<sequence length="185" mass="19876">MVSNMGPYSPPTLLNAALWSTQTATHSPRECTTRTKASASSTECLLPLVDTITEYEIPYGAASKLLLSTVPEELPSGGQIVRGAYKPPHLRNPSKEQSHATPRTKSKLAPDISDEKYFPSLSAAKSVEPSGAWGRRRRDEGNFEEVRNSKSHSSRFGETGNKAASGTGPSLNLGNKFGALSQDQS</sequence>
<proteinExistence type="predicted"/>
<protein>
    <submittedName>
        <fullName evidence="2">Uncharacterized protein</fullName>
    </submittedName>
</protein>
<dbReference type="EMBL" id="OD011505">
    <property type="protein sequence ID" value="CAD7416619.1"/>
    <property type="molecule type" value="Genomic_DNA"/>
</dbReference>
<feature type="compositionally biased region" description="Polar residues" evidence="1">
    <location>
        <begin position="162"/>
        <end position="173"/>
    </location>
</feature>
<feature type="region of interest" description="Disordered" evidence="1">
    <location>
        <begin position="78"/>
        <end position="185"/>
    </location>
</feature>
<evidence type="ECO:0000256" key="1">
    <source>
        <dbReference type="SAM" id="MobiDB-lite"/>
    </source>
</evidence>
<name>A0A7R9DL47_TIMPO</name>
<organism evidence="2">
    <name type="scientific">Timema poppense</name>
    <name type="common">Walking stick</name>
    <dbReference type="NCBI Taxonomy" id="170557"/>
    <lineage>
        <taxon>Eukaryota</taxon>
        <taxon>Metazoa</taxon>
        <taxon>Ecdysozoa</taxon>
        <taxon>Arthropoda</taxon>
        <taxon>Hexapoda</taxon>
        <taxon>Insecta</taxon>
        <taxon>Pterygota</taxon>
        <taxon>Neoptera</taxon>
        <taxon>Polyneoptera</taxon>
        <taxon>Phasmatodea</taxon>
        <taxon>Timematodea</taxon>
        <taxon>Timematoidea</taxon>
        <taxon>Timematidae</taxon>
        <taxon>Timema</taxon>
    </lineage>
</organism>
<dbReference type="InterPro" id="IPR026806">
    <property type="entry name" value="CDV3"/>
</dbReference>
<dbReference type="Pfam" id="PF15359">
    <property type="entry name" value="CDV3"/>
    <property type="match status" value="1"/>
</dbReference>
<evidence type="ECO:0000313" key="2">
    <source>
        <dbReference type="EMBL" id="CAD7416619.1"/>
    </source>
</evidence>